<dbReference type="Proteomes" id="UP000054007">
    <property type="component" value="Unassembled WGS sequence"/>
</dbReference>
<dbReference type="InterPro" id="IPR002225">
    <property type="entry name" value="3Beta_OHSteriod_DH/Estase"/>
</dbReference>
<dbReference type="InterPro" id="IPR036291">
    <property type="entry name" value="NAD(P)-bd_dom_sf"/>
</dbReference>
<evidence type="ECO:0000313" key="5">
    <source>
        <dbReference type="Proteomes" id="UP000054007"/>
    </source>
</evidence>
<dbReference type="GO" id="GO:0006694">
    <property type="term" value="P:steroid biosynthetic process"/>
    <property type="evidence" value="ECO:0007669"/>
    <property type="project" value="InterPro"/>
</dbReference>
<comment type="similarity">
    <text evidence="1">Belongs to the 3-beta-HSD family.</text>
</comment>
<dbReference type="SUPFAM" id="SSF51735">
    <property type="entry name" value="NAD(P)-binding Rossmann-fold domains"/>
    <property type="match status" value="1"/>
</dbReference>
<dbReference type="EMBL" id="KN880453">
    <property type="protein sequence ID" value="KIY71520.1"/>
    <property type="molecule type" value="Genomic_DNA"/>
</dbReference>
<evidence type="ECO:0000313" key="4">
    <source>
        <dbReference type="EMBL" id="KIY71520.1"/>
    </source>
</evidence>
<dbReference type="PANTHER" id="PTHR43245:SF51">
    <property type="entry name" value="SHORT CHAIN DEHYDROGENASE_REDUCTASE FAMILY 42E, MEMBER 2"/>
    <property type="match status" value="1"/>
</dbReference>
<protein>
    <submittedName>
        <fullName evidence="4">C-3 sterol dehydrogenase</fullName>
    </submittedName>
</protein>
<dbReference type="Gene3D" id="3.40.50.720">
    <property type="entry name" value="NAD(P)-binding Rossmann-like Domain"/>
    <property type="match status" value="2"/>
</dbReference>
<dbReference type="GO" id="GO:0016616">
    <property type="term" value="F:oxidoreductase activity, acting on the CH-OH group of donors, NAD or NADP as acceptor"/>
    <property type="evidence" value="ECO:0007669"/>
    <property type="project" value="InterPro"/>
</dbReference>
<name>A0A0D7BMU3_9AGAR</name>
<dbReference type="STRING" id="1314674.A0A0D7BMU3"/>
<dbReference type="PANTHER" id="PTHR43245">
    <property type="entry name" value="BIFUNCTIONAL POLYMYXIN RESISTANCE PROTEIN ARNA"/>
    <property type="match status" value="1"/>
</dbReference>
<dbReference type="AlphaFoldDB" id="A0A0D7BMU3"/>
<keyword evidence="2" id="KW-0560">Oxidoreductase</keyword>
<evidence type="ECO:0000259" key="3">
    <source>
        <dbReference type="Pfam" id="PF01073"/>
    </source>
</evidence>
<dbReference type="InterPro" id="IPR050177">
    <property type="entry name" value="Lipid_A_modif_metabolic_enz"/>
</dbReference>
<sequence>MAPESYLVVGGSGFLGRHIVKQLLARGDNVSVFDIVQRYHDTPFYSGDISEKDQVLSVLKRCGTTCIIHTASPQHGLKDPSLYFKINVDGTKSVIAAAQEAGVRKLIYTSSAGAVFAGTDIVDADERVPYPEKPFDAYNESKANGEAAVLAANRQGGLLTVALRPAGIYGPGDRQMMQGMYDVFRKGQTHFQIGDNNNLFDITYVENVAYAHLLAADKLDTPPPSKPLSQWPDKDEYSLENLPPLTQEERNILGPALPHIALTTKPRRIPTSAARPLGPCLNVTPELEKIEQRFRDPNSVEKDRPTVRTRFDQMSEYTVARAKIFNPEATPLSVDGQAFFISNGEPIYFWDLARVIWRHLDGIFPGQRKERSPFVMPKSVGMLVAGLLETIGWVTGKEATLTKFRVTFTCVNRWHNIEKARRVLGYEPPVSAQDGIKRMVEWFAEEVVAGNVSEKAGH</sequence>
<accession>A0A0D7BMU3</accession>
<proteinExistence type="inferred from homology"/>
<organism evidence="4 5">
    <name type="scientific">Cylindrobasidium torrendii FP15055 ss-10</name>
    <dbReference type="NCBI Taxonomy" id="1314674"/>
    <lineage>
        <taxon>Eukaryota</taxon>
        <taxon>Fungi</taxon>
        <taxon>Dikarya</taxon>
        <taxon>Basidiomycota</taxon>
        <taxon>Agaricomycotina</taxon>
        <taxon>Agaricomycetes</taxon>
        <taxon>Agaricomycetidae</taxon>
        <taxon>Agaricales</taxon>
        <taxon>Marasmiineae</taxon>
        <taxon>Physalacriaceae</taxon>
        <taxon>Cylindrobasidium</taxon>
    </lineage>
</organism>
<dbReference type="Pfam" id="PF01073">
    <property type="entry name" value="3Beta_HSD"/>
    <property type="match status" value="1"/>
</dbReference>
<reference evidence="4 5" key="1">
    <citation type="journal article" date="2015" name="Fungal Genet. Biol.">
        <title>Evolution of novel wood decay mechanisms in Agaricales revealed by the genome sequences of Fistulina hepatica and Cylindrobasidium torrendii.</title>
        <authorList>
            <person name="Floudas D."/>
            <person name="Held B.W."/>
            <person name="Riley R."/>
            <person name="Nagy L.G."/>
            <person name="Koehler G."/>
            <person name="Ransdell A.S."/>
            <person name="Younus H."/>
            <person name="Chow J."/>
            <person name="Chiniquy J."/>
            <person name="Lipzen A."/>
            <person name="Tritt A."/>
            <person name="Sun H."/>
            <person name="Haridas S."/>
            <person name="LaButti K."/>
            <person name="Ohm R.A."/>
            <person name="Kues U."/>
            <person name="Blanchette R.A."/>
            <person name="Grigoriev I.V."/>
            <person name="Minto R.E."/>
            <person name="Hibbett D.S."/>
        </authorList>
    </citation>
    <scope>NUCLEOTIDE SEQUENCE [LARGE SCALE GENOMIC DNA]</scope>
    <source>
        <strain evidence="4 5">FP15055 ss-10</strain>
    </source>
</reference>
<evidence type="ECO:0000256" key="1">
    <source>
        <dbReference type="ARBA" id="ARBA00009219"/>
    </source>
</evidence>
<evidence type="ECO:0000256" key="2">
    <source>
        <dbReference type="ARBA" id="ARBA00023002"/>
    </source>
</evidence>
<gene>
    <name evidence="4" type="ORF">CYLTODRAFT_418753</name>
</gene>
<keyword evidence="5" id="KW-1185">Reference proteome</keyword>
<dbReference type="OrthoDB" id="10058185at2759"/>
<feature type="domain" description="3-beta hydroxysteroid dehydrogenase/isomerase" evidence="3">
    <location>
        <begin position="7"/>
        <end position="226"/>
    </location>
</feature>